<keyword evidence="8 17" id="KW-0472">Membrane</keyword>
<dbReference type="GO" id="GO:0004338">
    <property type="term" value="F:glucan exo-1,3-beta-glucosidase activity"/>
    <property type="evidence" value="ECO:0007669"/>
    <property type="project" value="UniProtKB-EC"/>
</dbReference>
<evidence type="ECO:0000256" key="1">
    <source>
        <dbReference type="ARBA" id="ARBA00004401"/>
    </source>
</evidence>
<organism evidence="19 20">
    <name type="scientific">Candolleomyces eurysporus</name>
    <dbReference type="NCBI Taxonomy" id="2828524"/>
    <lineage>
        <taxon>Eukaryota</taxon>
        <taxon>Fungi</taxon>
        <taxon>Dikarya</taxon>
        <taxon>Basidiomycota</taxon>
        <taxon>Agaricomycotina</taxon>
        <taxon>Agaricomycetes</taxon>
        <taxon>Agaricomycetidae</taxon>
        <taxon>Agaricales</taxon>
        <taxon>Agaricineae</taxon>
        <taxon>Psathyrellaceae</taxon>
        <taxon>Candolleomyces</taxon>
    </lineage>
</organism>
<comment type="caution">
    <text evidence="19">The sequence shown here is derived from an EMBL/GenBank/DDBJ whole genome shotgun (WGS) entry which is preliminary data.</text>
</comment>
<evidence type="ECO:0000313" key="20">
    <source>
        <dbReference type="Proteomes" id="UP001140091"/>
    </source>
</evidence>
<evidence type="ECO:0000256" key="14">
    <source>
        <dbReference type="ARBA" id="ARBA00038929"/>
    </source>
</evidence>
<reference evidence="19" key="1">
    <citation type="submission" date="2022-06" db="EMBL/GenBank/DDBJ databases">
        <title>Genome Sequence of Candolleomyces eurysporus.</title>
        <authorList>
            <person name="Buettner E."/>
        </authorList>
    </citation>
    <scope>NUCLEOTIDE SEQUENCE</scope>
    <source>
        <strain evidence="19">VTCC 930004</strain>
    </source>
</reference>
<feature type="compositionally biased region" description="Polar residues" evidence="16">
    <location>
        <begin position="7"/>
        <end position="31"/>
    </location>
</feature>
<evidence type="ECO:0000313" key="19">
    <source>
        <dbReference type="EMBL" id="KAJ2936211.1"/>
    </source>
</evidence>
<evidence type="ECO:0000256" key="4">
    <source>
        <dbReference type="ARBA" id="ARBA00022692"/>
    </source>
</evidence>
<evidence type="ECO:0000256" key="16">
    <source>
        <dbReference type="SAM" id="MobiDB-lite"/>
    </source>
</evidence>
<accession>A0A9W8JK51</accession>
<dbReference type="SUPFAM" id="SSF51445">
    <property type="entry name" value="(Trans)glycosidases"/>
    <property type="match status" value="1"/>
</dbReference>
<protein>
    <recommendedName>
        <fullName evidence="14">glucan 1,3-beta-glucosidase</fullName>
        <ecNumber evidence="14">3.2.1.58</ecNumber>
    </recommendedName>
    <alternativeName>
        <fullName evidence="15">Exo-1,3-beta-glucanase D</fullName>
    </alternativeName>
</protein>
<dbReference type="AlphaFoldDB" id="A0A9W8JK51"/>
<feature type="region of interest" description="Disordered" evidence="16">
    <location>
        <begin position="81"/>
        <end position="109"/>
    </location>
</feature>
<keyword evidence="5" id="KW-0378">Hydrolase</keyword>
<dbReference type="EMBL" id="JANBPK010000139">
    <property type="protein sequence ID" value="KAJ2936211.1"/>
    <property type="molecule type" value="Genomic_DNA"/>
</dbReference>
<proteinExistence type="inferred from homology"/>
<dbReference type="InterPro" id="IPR017853">
    <property type="entry name" value="GH"/>
</dbReference>
<dbReference type="PANTHER" id="PTHR31297:SF34">
    <property type="entry name" value="GLUCAN 1,3-BETA-GLUCOSIDASE 2"/>
    <property type="match status" value="1"/>
</dbReference>
<dbReference type="InterPro" id="IPR018087">
    <property type="entry name" value="Glyco_hydro_5_CS"/>
</dbReference>
<comment type="similarity">
    <text evidence="2">Belongs to the glycosyl hydrolase 5 (cellulase A) family.</text>
</comment>
<evidence type="ECO:0000256" key="9">
    <source>
        <dbReference type="ARBA" id="ARBA00023180"/>
    </source>
</evidence>
<evidence type="ECO:0000256" key="17">
    <source>
        <dbReference type="SAM" id="Phobius"/>
    </source>
</evidence>
<sequence length="677" mass="72818">MIPERPSSANLSNNTPLLGATPNQSIDNNLGNPAPRDGAFEPSKGRKRWLILGIVLGIVIIVFLAVFLPVYFVVIRKSPEAQSSTSGGSSDASASGTADAPRPSATAVLTTGGDGSIITLRNGTTFTYRNSFGGFWIHDPEDPFNSNARPNDYTPPLNTSWRWGVDRVYGVNLGGWLVLEPFISPEIFQRYPGVRDEFSLAQAMAADTASGGLTQIEEHYETFITEVDIAEIAGAGLNFLRIPIGFWAIETWDGEPYLAKTSWTYFLRAVEWARKYGLRVLLDLHAAPGSQNGLNHSGKLGTINFLAGNMGIANAERTLDNLRSFTQFISQPEYRDVVVAIGLVNEPLASQIGLDPLHSFNLRAYDIIRSVTGFGEGNGPYIAVQDGLQNLGRWDGILPGGDRVIMDGHAYFAFGDVNPSPMVALAEDGLPGGTWPAQACRAWGTEFNESRTNIGPTVSGEFSGAPNDCGLFIRSVGVDSFHPQCAEYNDWENYNTTMKAGLQNWIMASFDAFGDFFFWTWKIGPSQAGRVEAPLWSYKLGLDNGWIPRDPRDSVGKCAAVGINTPVEGTFAAFRTGAVPSPTIDAAYSAQYPWPPTSIPSADVPVSLLPTFTNTAAAMTLPVPTYTSAPASATANLDGWFNDNDSTGGIVTVAGCPYPNVYTATFATVPTAPCTGP</sequence>
<dbReference type="InterPro" id="IPR001547">
    <property type="entry name" value="Glyco_hydro_5"/>
</dbReference>
<keyword evidence="9" id="KW-0325">Glycoprotein</keyword>
<evidence type="ECO:0000256" key="6">
    <source>
        <dbReference type="ARBA" id="ARBA00022968"/>
    </source>
</evidence>
<dbReference type="GO" id="GO:0005576">
    <property type="term" value="C:extracellular region"/>
    <property type="evidence" value="ECO:0007669"/>
    <property type="project" value="TreeGrafter"/>
</dbReference>
<evidence type="ECO:0000256" key="5">
    <source>
        <dbReference type="ARBA" id="ARBA00022801"/>
    </source>
</evidence>
<feature type="compositionally biased region" description="Low complexity" evidence="16">
    <location>
        <begin position="83"/>
        <end position="100"/>
    </location>
</feature>
<dbReference type="GO" id="GO:0009986">
    <property type="term" value="C:cell surface"/>
    <property type="evidence" value="ECO:0007669"/>
    <property type="project" value="TreeGrafter"/>
</dbReference>
<dbReference type="GO" id="GO:0005886">
    <property type="term" value="C:plasma membrane"/>
    <property type="evidence" value="ECO:0007669"/>
    <property type="project" value="UniProtKB-SubCell"/>
</dbReference>
<dbReference type="InterPro" id="IPR050386">
    <property type="entry name" value="Glycosyl_hydrolase_5"/>
</dbReference>
<keyword evidence="4 17" id="KW-0812">Transmembrane</keyword>
<comment type="catalytic activity">
    <reaction evidence="12">
        <text>Successive hydrolysis of beta-D-glucose units from the non-reducing ends of (1-&gt;3)-beta-D-glucans, releasing alpha-glucose.</text>
        <dbReference type="EC" id="3.2.1.58"/>
    </reaction>
</comment>
<evidence type="ECO:0000256" key="13">
    <source>
        <dbReference type="ARBA" id="ARBA00037126"/>
    </source>
</evidence>
<feature type="transmembrane region" description="Helical" evidence="17">
    <location>
        <begin position="49"/>
        <end position="74"/>
    </location>
</feature>
<dbReference type="GO" id="GO:0071555">
    <property type="term" value="P:cell wall organization"/>
    <property type="evidence" value="ECO:0007669"/>
    <property type="project" value="UniProtKB-KW"/>
</dbReference>
<evidence type="ECO:0000256" key="10">
    <source>
        <dbReference type="ARBA" id="ARBA00023295"/>
    </source>
</evidence>
<dbReference type="PROSITE" id="PS00659">
    <property type="entry name" value="GLYCOSYL_HYDROL_F5"/>
    <property type="match status" value="1"/>
</dbReference>
<keyword evidence="20" id="KW-1185">Reference proteome</keyword>
<evidence type="ECO:0000259" key="18">
    <source>
        <dbReference type="Pfam" id="PF00150"/>
    </source>
</evidence>
<comment type="function">
    <text evidence="13">Glucosidase involved in the degradation of cellulosic biomass. Active on lichenan.</text>
</comment>
<evidence type="ECO:0000256" key="11">
    <source>
        <dbReference type="ARBA" id="ARBA00023316"/>
    </source>
</evidence>
<evidence type="ECO:0000256" key="15">
    <source>
        <dbReference type="ARBA" id="ARBA00041260"/>
    </source>
</evidence>
<gene>
    <name evidence="19" type="ORF">H1R20_g881</name>
</gene>
<feature type="domain" description="Glycoside hydrolase family 5" evidence="18">
    <location>
        <begin position="212"/>
        <end position="412"/>
    </location>
</feature>
<keyword evidence="6" id="KW-0735">Signal-anchor</keyword>
<dbReference type="EC" id="3.2.1.58" evidence="14"/>
<keyword evidence="7 17" id="KW-1133">Transmembrane helix</keyword>
<feature type="non-terminal residue" evidence="19">
    <location>
        <position position="677"/>
    </location>
</feature>
<dbReference type="PANTHER" id="PTHR31297">
    <property type="entry name" value="GLUCAN ENDO-1,6-BETA-GLUCOSIDASE B"/>
    <property type="match status" value="1"/>
</dbReference>
<dbReference type="Proteomes" id="UP001140091">
    <property type="component" value="Unassembled WGS sequence"/>
</dbReference>
<name>A0A9W8JK51_9AGAR</name>
<evidence type="ECO:0000256" key="7">
    <source>
        <dbReference type="ARBA" id="ARBA00022989"/>
    </source>
</evidence>
<keyword evidence="3" id="KW-1003">Cell membrane</keyword>
<evidence type="ECO:0000256" key="12">
    <source>
        <dbReference type="ARBA" id="ARBA00036824"/>
    </source>
</evidence>
<keyword evidence="11" id="KW-0961">Cell wall biogenesis/degradation</keyword>
<keyword evidence="10" id="KW-0326">Glycosidase</keyword>
<evidence type="ECO:0000256" key="2">
    <source>
        <dbReference type="ARBA" id="ARBA00005641"/>
    </source>
</evidence>
<dbReference type="OrthoDB" id="62120at2759"/>
<evidence type="ECO:0000256" key="8">
    <source>
        <dbReference type="ARBA" id="ARBA00023136"/>
    </source>
</evidence>
<evidence type="ECO:0000256" key="3">
    <source>
        <dbReference type="ARBA" id="ARBA00022475"/>
    </source>
</evidence>
<comment type="subcellular location">
    <subcellularLocation>
        <location evidence="1">Cell membrane</location>
        <topology evidence="1">Single-pass type II membrane protein</topology>
    </subcellularLocation>
</comment>
<dbReference type="Pfam" id="PF00150">
    <property type="entry name" value="Cellulase"/>
    <property type="match status" value="1"/>
</dbReference>
<dbReference type="Gene3D" id="3.20.20.80">
    <property type="entry name" value="Glycosidases"/>
    <property type="match status" value="1"/>
</dbReference>
<feature type="region of interest" description="Disordered" evidence="16">
    <location>
        <begin position="1"/>
        <end position="39"/>
    </location>
</feature>
<dbReference type="GO" id="GO:0009251">
    <property type="term" value="P:glucan catabolic process"/>
    <property type="evidence" value="ECO:0007669"/>
    <property type="project" value="TreeGrafter"/>
</dbReference>